<sequence length="145" mass="15371">MHGKTTRDTSKASNSSLGGRTENAAEFKVTAASFDDAETGDEMLSLASLSSYIEAACKATAGGVLDSAEESVGVSLSVRQLSCVRHGDQVRIRAQCVRDPTSLMIHLHVAVDLGTQLAVVADQSRLIVERGALRDRQQARSALTI</sequence>
<evidence type="ECO:0000259" key="1">
    <source>
        <dbReference type="Pfam" id="PF22636"/>
    </source>
</evidence>
<dbReference type="InterPro" id="IPR054485">
    <property type="entry name" value="FlK-like_dom"/>
</dbReference>
<dbReference type="Pfam" id="PF22636">
    <property type="entry name" value="FlK"/>
    <property type="match status" value="1"/>
</dbReference>
<feature type="domain" description="Fluoroacetyl-CoA-specific thioesterase-like" evidence="1">
    <location>
        <begin position="31"/>
        <end position="129"/>
    </location>
</feature>
<dbReference type="SUPFAM" id="SSF54637">
    <property type="entry name" value="Thioesterase/thiol ester dehydrase-isomerase"/>
    <property type="match status" value="1"/>
</dbReference>
<dbReference type="AlphaFoldDB" id="A0A2M6U863"/>
<dbReference type="Gene3D" id="3.10.129.10">
    <property type="entry name" value="Hotdog Thioesterase"/>
    <property type="match status" value="1"/>
</dbReference>
<comment type="caution">
    <text evidence="2">The sequence shown here is derived from an EMBL/GenBank/DDBJ whole genome shotgun (WGS) entry which is preliminary data.</text>
</comment>
<keyword evidence="3" id="KW-1185">Reference proteome</keyword>
<accession>A0A2M6U863</accession>
<name>A0A2M6U863_9BRAD</name>
<dbReference type="Proteomes" id="UP000228930">
    <property type="component" value="Unassembled WGS sequence"/>
</dbReference>
<dbReference type="EMBL" id="LFJC01000003">
    <property type="protein sequence ID" value="PIT00779.1"/>
    <property type="molecule type" value="Genomic_DNA"/>
</dbReference>
<reference evidence="2 3" key="1">
    <citation type="submission" date="2015-06" db="EMBL/GenBank/DDBJ databases">
        <title>Comparative genome analysis of nirS-carrying Bradyrhizobium sp. strains.</title>
        <authorList>
            <person name="Ishii S."/>
            <person name="Jang J."/>
            <person name="Nishizawa T."/>
            <person name="Senoo K."/>
        </authorList>
    </citation>
    <scope>NUCLEOTIDE SEQUENCE [LARGE SCALE GENOMIC DNA]</scope>
    <source>
        <strain evidence="2 3">TSA1</strain>
    </source>
</reference>
<dbReference type="InterPro" id="IPR029069">
    <property type="entry name" value="HotDog_dom_sf"/>
</dbReference>
<evidence type="ECO:0000313" key="2">
    <source>
        <dbReference type="EMBL" id="PIT00779.1"/>
    </source>
</evidence>
<dbReference type="RefSeq" id="WP_100175991.1">
    <property type="nucleotide sequence ID" value="NZ_LFJC01000003.1"/>
</dbReference>
<proteinExistence type="predicted"/>
<evidence type="ECO:0000313" key="3">
    <source>
        <dbReference type="Proteomes" id="UP000228930"/>
    </source>
</evidence>
<gene>
    <name evidence="2" type="ORF">TSA1_08335</name>
</gene>
<protein>
    <recommendedName>
        <fullName evidence="1">Fluoroacetyl-CoA-specific thioesterase-like domain-containing protein</fullName>
    </recommendedName>
</protein>
<organism evidence="2 3">
    <name type="scientific">Bradyrhizobium nitroreducens</name>
    <dbReference type="NCBI Taxonomy" id="709803"/>
    <lineage>
        <taxon>Bacteria</taxon>
        <taxon>Pseudomonadati</taxon>
        <taxon>Pseudomonadota</taxon>
        <taxon>Alphaproteobacteria</taxon>
        <taxon>Hyphomicrobiales</taxon>
        <taxon>Nitrobacteraceae</taxon>
        <taxon>Bradyrhizobium</taxon>
    </lineage>
</organism>